<dbReference type="Gene3D" id="3.10.20.30">
    <property type="match status" value="1"/>
</dbReference>
<dbReference type="Pfam" id="PF04607">
    <property type="entry name" value="RelA_SpoT"/>
    <property type="match status" value="1"/>
</dbReference>
<feature type="domain" description="TGS" evidence="2">
    <location>
        <begin position="394"/>
        <end position="455"/>
    </location>
</feature>
<dbReference type="GO" id="GO:0015969">
    <property type="term" value="P:guanosine tetraphosphate metabolic process"/>
    <property type="evidence" value="ECO:0007669"/>
    <property type="project" value="InterPro"/>
</dbReference>
<dbReference type="Pfam" id="PF02824">
    <property type="entry name" value="TGS"/>
    <property type="match status" value="1"/>
</dbReference>
<dbReference type="SMART" id="SM00471">
    <property type="entry name" value="HDc"/>
    <property type="match status" value="1"/>
</dbReference>
<dbReference type="EC" id="2.7.6.5" evidence="3"/>
<dbReference type="InterPro" id="IPR043519">
    <property type="entry name" value="NT_sf"/>
</dbReference>
<dbReference type="PROSITE" id="PS51880">
    <property type="entry name" value="TGS"/>
    <property type="match status" value="1"/>
</dbReference>
<evidence type="ECO:0000256" key="1">
    <source>
        <dbReference type="RuleBase" id="RU003847"/>
    </source>
</evidence>
<keyword evidence="3" id="KW-0418">Kinase</keyword>
<dbReference type="InterPro" id="IPR012675">
    <property type="entry name" value="Beta-grasp_dom_sf"/>
</dbReference>
<dbReference type="CDD" id="cd00077">
    <property type="entry name" value="HDc"/>
    <property type="match status" value="1"/>
</dbReference>
<protein>
    <submittedName>
        <fullName evidence="3">GTP pyrophosphokinase (EC, (P)ppGpp synthetase II / Guanosine-3',5'-bis(Diphosphate) 3'-pyrophosphohydrolase (EC))</fullName>
        <ecNumber evidence="3">2.7.6.5</ecNumber>
        <ecNumber evidence="3">3.1.7.2</ecNumber>
    </submittedName>
</protein>
<dbReference type="GO" id="GO:0008893">
    <property type="term" value="F:guanosine-3',5'-bis(diphosphate) 3'-diphosphatase activity"/>
    <property type="evidence" value="ECO:0007669"/>
    <property type="project" value="UniProtKB-EC"/>
</dbReference>
<dbReference type="SUPFAM" id="SSF81301">
    <property type="entry name" value="Nucleotidyltransferase"/>
    <property type="match status" value="1"/>
</dbReference>
<dbReference type="Gene3D" id="1.10.3210.10">
    <property type="entry name" value="Hypothetical protein af1432"/>
    <property type="match status" value="1"/>
</dbReference>
<dbReference type="InterPro" id="IPR004095">
    <property type="entry name" value="TGS"/>
</dbReference>
<dbReference type="GO" id="GO:0042594">
    <property type="term" value="P:response to starvation"/>
    <property type="evidence" value="ECO:0007669"/>
    <property type="project" value="TreeGrafter"/>
</dbReference>
<comment type="similarity">
    <text evidence="1">Belongs to the relA/spoT family.</text>
</comment>
<dbReference type="Pfam" id="PF13328">
    <property type="entry name" value="HD_4"/>
    <property type="match status" value="1"/>
</dbReference>
<comment type="function">
    <text evidence="1">In eubacteria ppGpp (guanosine 3'-diphosphate 5'-diphosphate) is a mediator of the stringent response that coordinates a variety of cellular activities in response to changes in nutritional abundance.</text>
</comment>
<dbReference type="EMBL" id="CACVAW010000020">
    <property type="protein sequence ID" value="CAA6805700.1"/>
    <property type="molecule type" value="Genomic_DNA"/>
</dbReference>
<keyword evidence="3" id="KW-0808">Transferase</keyword>
<sequence length="735" mass="85556">MKNVKNFLDLVESSKQCIDLLSAKRFFRAYCPTSELIEKALELSIKSHEGQNRKTGHPYIIHPLSVAGYIGFLGGNEESICAALLHDTVEDTKVTLKYIKQEFGTTVEFLVDALTKPIDKDVDKIKIKELTFAKLTSNASKDVRVLVIKLCDRTHNLITIGAMIPKKIEEKCRETLSFYIPLANRLGMNRIKLVLENICFQYLFPQGYKEVSSFIDEHQNEFQIVLNNYILKVEEILMKSGFNKEDYRVEKRIKEKYSIYLKTQRKGIKIHELSDILAVRIILPKKSDCYHAMGLIHEHFTPEFKKFKDYIASPKDNGYQTLHTTITNQINHTIENQIRTFEMDQSAKLGIAAHWRYKNSGEINETLEERSISHKKYQKTFQSFYKTDSLDQIDEISIFTPDKKKHKVQKNDTLIDFAYKIDEVLGKNISYGIVNGKKVPPIYKLNNNDHIKIVTSTKNSIKHSWRYAVNSPKAKQYLEEAYLHELSKINILIVVQIFSKIFDKSGDYILEWINENRLLDKYIKSSLSIESIKRLIKFYIFSKISNKSLKKTLIKRYTLTPQFISNLVIYSNFNVTKTSIAHCCHPKVGDEIVGFLDSKNTLEIHNKLCSFSKDNLKNNLKNVCYTNWKIKTINQFEILLPLKDNSSDITKLFELLSTFKLAILKIKTLENFNEENLSYILLEVNYSEVSNIKRINQKIIDTFSNIKISEIRRDRRGNKKIYLPKKETSIFNWSI</sequence>
<dbReference type="GO" id="GO:0016301">
    <property type="term" value="F:kinase activity"/>
    <property type="evidence" value="ECO:0007669"/>
    <property type="project" value="UniProtKB-KW"/>
</dbReference>
<proteinExistence type="inferred from homology"/>
<dbReference type="InterPro" id="IPR004811">
    <property type="entry name" value="RelA/Spo_fam"/>
</dbReference>
<dbReference type="PANTHER" id="PTHR21262">
    <property type="entry name" value="GUANOSINE-3',5'-BIS DIPHOSPHATE 3'-PYROPHOSPHOHYDROLASE"/>
    <property type="match status" value="1"/>
</dbReference>
<dbReference type="InterPro" id="IPR012676">
    <property type="entry name" value="TGS-like"/>
</dbReference>
<dbReference type="PANTHER" id="PTHR21262:SF36">
    <property type="entry name" value="BIFUNCTIONAL (P)PPGPP SYNTHASE_HYDROLASE SPOT"/>
    <property type="match status" value="1"/>
</dbReference>
<dbReference type="GO" id="GO:0005886">
    <property type="term" value="C:plasma membrane"/>
    <property type="evidence" value="ECO:0007669"/>
    <property type="project" value="TreeGrafter"/>
</dbReference>
<dbReference type="GO" id="GO:0008728">
    <property type="term" value="F:GTP diphosphokinase activity"/>
    <property type="evidence" value="ECO:0007669"/>
    <property type="project" value="UniProtKB-EC"/>
</dbReference>
<evidence type="ECO:0000313" key="3">
    <source>
        <dbReference type="EMBL" id="CAA6805700.1"/>
    </source>
</evidence>
<dbReference type="InterPro" id="IPR003607">
    <property type="entry name" value="HD/PDEase_dom"/>
</dbReference>
<dbReference type="AlphaFoldDB" id="A0A6S6SSZ6"/>
<dbReference type="SUPFAM" id="SSF109604">
    <property type="entry name" value="HD-domain/PDEase-like"/>
    <property type="match status" value="1"/>
</dbReference>
<gene>
    <name evidence="3" type="ORF">HELGO_WM13516</name>
</gene>
<dbReference type="InterPro" id="IPR007685">
    <property type="entry name" value="RelA_SpoT"/>
</dbReference>
<keyword evidence="3" id="KW-0378">Hydrolase</keyword>
<dbReference type="SMART" id="SM00954">
    <property type="entry name" value="RelA_SpoT"/>
    <property type="match status" value="1"/>
</dbReference>
<organism evidence="3">
    <name type="scientific">uncultured Campylobacterales bacterium</name>
    <dbReference type="NCBI Taxonomy" id="352960"/>
    <lineage>
        <taxon>Bacteria</taxon>
        <taxon>Pseudomonadati</taxon>
        <taxon>Campylobacterota</taxon>
        <taxon>Epsilonproteobacteria</taxon>
        <taxon>Campylobacterales</taxon>
        <taxon>environmental samples</taxon>
    </lineage>
</organism>
<name>A0A6S6SSZ6_9BACT</name>
<dbReference type="Gene3D" id="3.30.460.10">
    <property type="entry name" value="Beta Polymerase, domain 2"/>
    <property type="match status" value="1"/>
</dbReference>
<dbReference type="EC" id="3.1.7.2" evidence="3"/>
<evidence type="ECO:0000259" key="2">
    <source>
        <dbReference type="PROSITE" id="PS51880"/>
    </source>
</evidence>
<reference evidence="3" key="1">
    <citation type="submission" date="2020-01" db="EMBL/GenBank/DDBJ databases">
        <authorList>
            <person name="Meier V. D."/>
            <person name="Meier V D."/>
        </authorList>
    </citation>
    <scope>NUCLEOTIDE SEQUENCE</scope>
    <source>
        <strain evidence="3">HLG_WM_MAG_12</strain>
    </source>
</reference>
<dbReference type="NCBIfam" id="TIGR00691">
    <property type="entry name" value="spoT_relA"/>
    <property type="match status" value="1"/>
</dbReference>
<dbReference type="CDD" id="cd05399">
    <property type="entry name" value="NT_Rel-Spo_like"/>
    <property type="match status" value="1"/>
</dbReference>
<accession>A0A6S6SSZ6</accession>
<dbReference type="SUPFAM" id="SSF81271">
    <property type="entry name" value="TGS-like"/>
    <property type="match status" value="1"/>
</dbReference>